<dbReference type="GO" id="GO:0005634">
    <property type="term" value="C:nucleus"/>
    <property type="evidence" value="ECO:0007669"/>
    <property type="project" value="UniProtKB-SubCell"/>
</dbReference>
<dbReference type="PROSITE" id="PS50071">
    <property type="entry name" value="HOMEOBOX_2"/>
    <property type="match status" value="1"/>
</dbReference>
<dbReference type="EMBL" id="LR899013">
    <property type="protein sequence ID" value="CAD7089803.1"/>
    <property type="molecule type" value="Genomic_DNA"/>
</dbReference>
<comment type="subcellular location">
    <subcellularLocation>
        <location evidence="1 6 7">Nucleus</location>
    </subcellularLocation>
</comment>
<dbReference type="SMART" id="SM00389">
    <property type="entry name" value="HOX"/>
    <property type="match status" value="1"/>
</dbReference>
<evidence type="ECO:0000256" key="5">
    <source>
        <dbReference type="ARBA" id="ARBA00023242"/>
    </source>
</evidence>
<evidence type="ECO:0000256" key="3">
    <source>
        <dbReference type="ARBA" id="ARBA00023125"/>
    </source>
</evidence>
<dbReference type="PROSITE" id="PS00027">
    <property type="entry name" value="HOMEOBOX_1"/>
    <property type="match status" value="1"/>
</dbReference>
<dbReference type="GO" id="GO:0000977">
    <property type="term" value="F:RNA polymerase II transcription regulatory region sequence-specific DNA binding"/>
    <property type="evidence" value="ECO:0007669"/>
    <property type="project" value="TreeGrafter"/>
</dbReference>
<dbReference type="PANTHER" id="PTHR24329:SF543">
    <property type="entry name" value="FI01017P-RELATED"/>
    <property type="match status" value="1"/>
</dbReference>
<feature type="region of interest" description="Disordered" evidence="8">
    <location>
        <begin position="149"/>
        <end position="194"/>
    </location>
</feature>
<keyword evidence="2" id="KW-0217">Developmental protein</keyword>
<dbReference type="GO" id="GO:0000981">
    <property type="term" value="F:DNA-binding transcription factor activity, RNA polymerase II-specific"/>
    <property type="evidence" value="ECO:0007669"/>
    <property type="project" value="InterPro"/>
</dbReference>
<feature type="DNA-binding region" description="Homeobox" evidence="6">
    <location>
        <begin position="5"/>
        <end position="64"/>
    </location>
</feature>
<sequence>MKRKQRRYRTTFNSLQLQELERAFQRTHYPDVFFREELAVRIDLTEARVQVWFQNRRAKWRKQEKNLIKGSNMDMSGVNYDNNGSGQNSVQLASNSGLISEPSLNQHSLDPESKITLGPLSPGRLSPNIFLNLNIDHLGMDRNNLTLEWSSFPPTHPQTLQHPSQQMQSHQQSQDQSLPQSQMSGPNSLNLDSSPSSYDEIKFLNVDQFSMDNFKPDGILNLDQSILDEKQQSLSLDMPSFSLSEPPKTPPLMDLDKPIININVSGILDLDDKF</sequence>
<dbReference type="InterPro" id="IPR017970">
    <property type="entry name" value="Homeobox_CS"/>
</dbReference>
<dbReference type="InterPro" id="IPR001356">
    <property type="entry name" value="HD"/>
</dbReference>
<evidence type="ECO:0000256" key="8">
    <source>
        <dbReference type="SAM" id="MobiDB-lite"/>
    </source>
</evidence>
<dbReference type="FunFam" id="1.10.10.60:FF:000102">
    <property type="entry name" value="Aristaless related homeobox"/>
    <property type="match status" value="1"/>
</dbReference>
<dbReference type="InParanoid" id="A0A7R8UZI6"/>
<dbReference type="OMA" id="LCLEGIG"/>
<dbReference type="Pfam" id="PF00046">
    <property type="entry name" value="Homeodomain"/>
    <property type="match status" value="1"/>
</dbReference>
<organism evidence="10 11">
    <name type="scientific">Hermetia illucens</name>
    <name type="common">Black soldier fly</name>
    <dbReference type="NCBI Taxonomy" id="343691"/>
    <lineage>
        <taxon>Eukaryota</taxon>
        <taxon>Metazoa</taxon>
        <taxon>Ecdysozoa</taxon>
        <taxon>Arthropoda</taxon>
        <taxon>Hexapoda</taxon>
        <taxon>Insecta</taxon>
        <taxon>Pterygota</taxon>
        <taxon>Neoptera</taxon>
        <taxon>Endopterygota</taxon>
        <taxon>Diptera</taxon>
        <taxon>Brachycera</taxon>
        <taxon>Stratiomyomorpha</taxon>
        <taxon>Stratiomyidae</taxon>
        <taxon>Hermetiinae</taxon>
        <taxon>Hermetia</taxon>
    </lineage>
</organism>
<gene>
    <name evidence="10" type="ORF">HERILL_LOCUS12330</name>
</gene>
<protein>
    <recommendedName>
        <fullName evidence="9">Homeobox domain-containing protein</fullName>
    </recommendedName>
</protein>
<dbReference type="Gene3D" id="1.10.10.60">
    <property type="entry name" value="Homeodomain-like"/>
    <property type="match status" value="1"/>
</dbReference>
<evidence type="ECO:0000256" key="6">
    <source>
        <dbReference type="PROSITE-ProRule" id="PRU00108"/>
    </source>
</evidence>
<dbReference type="SUPFAM" id="SSF46689">
    <property type="entry name" value="Homeodomain-like"/>
    <property type="match status" value="1"/>
</dbReference>
<evidence type="ECO:0000256" key="2">
    <source>
        <dbReference type="ARBA" id="ARBA00022473"/>
    </source>
</evidence>
<proteinExistence type="predicted"/>
<dbReference type="PANTHER" id="PTHR24329">
    <property type="entry name" value="HOMEOBOX PROTEIN ARISTALESS"/>
    <property type="match status" value="1"/>
</dbReference>
<feature type="compositionally biased region" description="Polar residues" evidence="8">
    <location>
        <begin position="149"/>
        <end position="159"/>
    </location>
</feature>
<evidence type="ECO:0000259" key="9">
    <source>
        <dbReference type="PROSITE" id="PS50071"/>
    </source>
</evidence>
<dbReference type="CDD" id="cd00086">
    <property type="entry name" value="homeodomain"/>
    <property type="match status" value="1"/>
</dbReference>
<keyword evidence="5 6" id="KW-0539">Nucleus</keyword>
<name>A0A7R8UZI6_HERIL</name>
<feature type="compositionally biased region" description="Low complexity" evidence="8">
    <location>
        <begin position="160"/>
        <end position="194"/>
    </location>
</feature>
<feature type="domain" description="Homeobox" evidence="9">
    <location>
        <begin position="3"/>
        <end position="63"/>
    </location>
</feature>
<dbReference type="FunCoup" id="A0A7R8UZI6">
    <property type="interactions" value="172"/>
</dbReference>
<evidence type="ECO:0000256" key="4">
    <source>
        <dbReference type="ARBA" id="ARBA00023155"/>
    </source>
</evidence>
<dbReference type="InterPro" id="IPR009057">
    <property type="entry name" value="Homeodomain-like_sf"/>
</dbReference>
<evidence type="ECO:0000313" key="11">
    <source>
        <dbReference type="Proteomes" id="UP000594454"/>
    </source>
</evidence>
<dbReference type="InterPro" id="IPR050649">
    <property type="entry name" value="Paired_Homeobox_TFs"/>
</dbReference>
<accession>A0A7R8UZI6</accession>
<keyword evidence="4 6" id="KW-0371">Homeobox</keyword>
<dbReference type="AlphaFoldDB" id="A0A7R8UZI6"/>
<keyword evidence="11" id="KW-1185">Reference proteome</keyword>
<reference evidence="10 11" key="1">
    <citation type="submission" date="2020-11" db="EMBL/GenBank/DDBJ databases">
        <authorList>
            <person name="Wallbank WR R."/>
            <person name="Pardo Diaz C."/>
            <person name="Kozak K."/>
            <person name="Martin S."/>
            <person name="Jiggins C."/>
            <person name="Moest M."/>
            <person name="Warren A I."/>
            <person name="Generalovic N T."/>
            <person name="Byers J.R.P. K."/>
            <person name="Montejo-Kovacevich G."/>
            <person name="Yen C E."/>
        </authorList>
    </citation>
    <scope>NUCLEOTIDE SEQUENCE [LARGE SCALE GENOMIC DNA]</scope>
</reference>
<dbReference type="OrthoDB" id="6159439at2759"/>
<evidence type="ECO:0000256" key="1">
    <source>
        <dbReference type="ARBA" id="ARBA00004123"/>
    </source>
</evidence>
<evidence type="ECO:0000313" key="10">
    <source>
        <dbReference type="EMBL" id="CAD7089803.1"/>
    </source>
</evidence>
<dbReference type="Proteomes" id="UP000594454">
    <property type="component" value="Chromosome 5"/>
</dbReference>
<keyword evidence="3 6" id="KW-0238">DNA-binding</keyword>
<evidence type="ECO:0000256" key="7">
    <source>
        <dbReference type="RuleBase" id="RU000682"/>
    </source>
</evidence>